<feature type="transmembrane region" description="Helical" evidence="5">
    <location>
        <begin position="91"/>
        <end position="109"/>
    </location>
</feature>
<gene>
    <name evidence="6" type="ORF">Prum_019570</name>
</gene>
<keyword evidence="2 5" id="KW-0812">Transmembrane</keyword>
<dbReference type="Proteomes" id="UP000482960">
    <property type="component" value="Unassembled WGS sequence"/>
</dbReference>
<keyword evidence="4 5" id="KW-0472">Membrane</keyword>
<dbReference type="SUPFAM" id="SSF90123">
    <property type="entry name" value="ABC transporter transmembrane region"/>
    <property type="match status" value="1"/>
</dbReference>
<sequence length="138" mass="15682">MTPDPPVIREWLGRFAARRESWSLINSILPAAGVAKERARRRAEREALAAKERAAAERRRRRRAALRRLKPSLPRRRRTGRLLARRSRFERAGIVAVTVVLLVAVWLFVDPIALRLALIALLVLVLPAVVVIAFGRRT</sequence>
<evidence type="ECO:0000313" key="7">
    <source>
        <dbReference type="Proteomes" id="UP000482960"/>
    </source>
</evidence>
<dbReference type="EMBL" id="BLPG01000001">
    <property type="protein sequence ID" value="GFJ88315.1"/>
    <property type="molecule type" value="Genomic_DNA"/>
</dbReference>
<protein>
    <recommendedName>
        <fullName evidence="8">DUF3040 domain-containing protein</fullName>
    </recommendedName>
</protein>
<proteinExistence type="predicted"/>
<accession>A0A6V8L6N1</accession>
<evidence type="ECO:0000256" key="2">
    <source>
        <dbReference type="ARBA" id="ARBA00022692"/>
    </source>
</evidence>
<evidence type="ECO:0000256" key="1">
    <source>
        <dbReference type="ARBA" id="ARBA00004651"/>
    </source>
</evidence>
<evidence type="ECO:0000256" key="5">
    <source>
        <dbReference type="SAM" id="Phobius"/>
    </source>
</evidence>
<evidence type="ECO:0000256" key="4">
    <source>
        <dbReference type="ARBA" id="ARBA00023136"/>
    </source>
</evidence>
<dbReference type="GO" id="GO:0005524">
    <property type="term" value="F:ATP binding"/>
    <property type="evidence" value="ECO:0007669"/>
    <property type="project" value="InterPro"/>
</dbReference>
<evidence type="ECO:0000313" key="6">
    <source>
        <dbReference type="EMBL" id="GFJ88315.1"/>
    </source>
</evidence>
<evidence type="ECO:0000256" key="3">
    <source>
        <dbReference type="ARBA" id="ARBA00022989"/>
    </source>
</evidence>
<comment type="caution">
    <text evidence="6">The sequence shown here is derived from an EMBL/GenBank/DDBJ whole genome shotgun (WGS) entry which is preliminary data.</text>
</comment>
<dbReference type="InterPro" id="IPR036640">
    <property type="entry name" value="ABC1_TM_sf"/>
</dbReference>
<keyword evidence="3 5" id="KW-1133">Transmembrane helix</keyword>
<dbReference type="GO" id="GO:0005886">
    <property type="term" value="C:plasma membrane"/>
    <property type="evidence" value="ECO:0007669"/>
    <property type="project" value="UniProtKB-SubCell"/>
</dbReference>
<keyword evidence="7" id="KW-1185">Reference proteome</keyword>
<evidence type="ECO:0008006" key="8">
    <source>
        <dbReference type="Google" id="ProtNLM"/>
    </source>
</evidence>
<feature type="transmembrane region" description="Helical" evidence="5">
    <location>
        <begin position="115"/>
        <end position="135"/>
    </location>
</feature>
<comment type="subcellular location">
    <subcellularLocation>
        <location evidence="1">Cell membrane</location>
        <topology evidence="1">Multi-pass membrane protein</topology>
    </subcellularLocation>
</comment>
<dbReference type="AlphaFoldDB" id="A0A6V8L6N1"/>
<reference evidence="6 7" key="1">
    <citation type="submission" date="2020-03" db="EMBL/GenBank/DDBJ databases">
        <title>Whole genome shotgun sequence of Phytohabitans rumicis NBRC 108638.</title>
        <authorList>
            <person name="Komaki H."/>
            <person name="Tamura T."/>
        </authorList>
    </citation>
    <scope>NUCLEOTIDE SEQUENCE [LARGE SCALE GENOMIC DNA]</scope>
    <source>
        <strain evidence="6 7">NBRC 108638</strain>
    </source>
</reference>
<organism evidence="6 7">
    <name type="scientific">Phytohabitans rumicis</name>
    <dbReference type="NCBI Taxonomy" id="1076125"/>
    <lineage>
        <taxon>Bacteria</taxon>
        <taxon>Bacillati</taxon>
        <taxon>Actinomycetota</taxon>
        <taxon>Actinomycetes</taxon>
        <taxon>Micromonosporales</taxon>
        <taxon>Micromonosporaceae</taxon>
    </lineage>
</organism>
<name>A0A6V8L6N1_9ACTN</name>
<reference evidence="6 7" key="2">
    <citation type="submission" date="2020-03" db="EMBL/GenBank/DDBJ databases">
        <authorList>
            <person name="Ichikawa N."/>
            <person name="Kimura A."/>
            <person name="Kitahashi Y."/>
            <person name="Uohara A."/>
        </authorList>
    </citation>
    <scope>NUCLEOTIDE SEQUENCE [LARGE SCALE GENOMIC DNA]</scope>
    <source>
        <strain evidence="6 7">NBRC 108638</strain>
    </source>
</reference>